<keyword evidence="3" id="KW-1185">Reference proteome</keyword>
<dbReference type="GO" id="GO:0016020">
    <property type="term" value="C:membrane"/>
    <property type="evidence" value="ECO:0007669"/>
    <property type="project" value="TreeGrafter"/>
</dbReference>
<dbReference type="SUPFAM" id="SSF53474">
    <property type="entry name" value="alpha/beta-Hydrolases"/>
    <property type="match status" value="1"/>
</dbReference>
<organism evidence="2 3">
    <name type="scientific">Truncatella angustata</name>
    <dbReference type="NCBI Taxonomy" id="152316"/>
    <lineage>
        <taxon>Eukaryota</taxon>
        <taxon>Fungi</taxon>
        <taxon>Dikarya</taxon>
        <taxon>Ascomycota</taxon>
        <taxon>Pezizomycotina</taxon>
        <taxon>Sordariomycetes</taxon>
        <taxon>Xylariomycetidae</taxon>
        <taxon>Amphisphaeriales</taxon>
        <taxon>Sporocadaceae</taxon>
        <taxon>Truncatella</taxon>
    </lineage>
</organism>
<evidence type="ECO:0000259" key="1">
    <source>
        <dbReference type="Pfam" id="PF12146"/>
    </source>
</evidence>
<reference evidence="2" key="1">
    <citation type="journal article" date="2021" name="Nat. Commun.">
        <title>Genetic determinants of endophytism in the Arabidopsis root mycobiome.</title>
        <authorList>
            <person name="Mesny F."/>
            <person name="Miyauchi S."/>
            <person name="Thiergart T."/>
            <person name="Pickel B."/>
            <person name="Atanasova L."/>
            <person name="Karlsson M."/>
            <person name="Huettel B."/>
            <person name="Barry K.W."/>
            <person name="Haridas S."/>
            <person name="Chen C."/>
            <person name="Bauer D."/>
            <person name="Andreopoulos W."/>
            <person name="Pangilinan J."/>
            <person name="LaButti K."/>
            <person name="Riley R."/>
            <person name="Lipzen A."/>
            <person name="Clum A."/>
            <person name="Drula E."/>
            <person name="Henrissat B."/>
            <person name="Kohler A."/>
            <person name="Grigoriev I.V."/>
            <person name="Martin F.M."/>
            <person name="Hacquard S."/>
        </authorList>
    </citation>
    <scope>NUCLEOTIDE SEQUENCE</scope>
    <source>
        <strain evidence="2">MPI-SDFR-AT-0073</strain>
    </source>
</reference>
<feature type="domain" description="Serine aminopeptidase S33" evidence="1">
    <location>
        <begin position="42"/>
        <end position="309"/>
    </location>
</feature>
<dbReference type="EMBL" id="JAGPXC010000002">
    <property type="protein sequence ID" value="KAH6656881.1"/>
    <property type="molecule type" value="Genomic_DNA"/>
</dbReference>
<dbReference type="GeneID" id="70130805"/>
<dbReference type="GO" id="GO:0047372">
    <property type="term" value="F:monoacylglycerol lipase activity"/>
    <property type="evidence" value="ECO:0007669"/>
    <property type="project" value="TreeGrafter"/>
</dbReference>
<dbReference type="InterPro" id="IPR050266">
    <property type="entry name" value="AB_hydrolase_sf"/>
</dbReference>
<dbReference type="GO" id="GO:0046464">
    <property type="term" value="P:acylglycerol catabolic process"/>
    <property type="evidence" value="ECO:0007669"/>
    <property type="project" value="TreeGrafter"/>
</dbReference>
<gene>
    <name evidence="2" type="ORF">BKA67DRAFT_553487</name>
</gene>
<name>A0A9P8URI5_9PEZI</name>
<evidence type="ECO:0000313" key="3">
    <source>
        <dbReference type="Proteomes" id="UP000758603"/>
    </source>
</evidence>
<dbReference type="RefSeq" id="XP_045961115.1">
    <property type="nucleotide sequence ID" value="XM_046101913.1"/>
</dbReference>
<dbReference type="InterPro" id="IPR029058">
    <property type="entry name" value="AB_hydrolase_fold"/>
</dbReference>
<protein>
    <submittedName>
        <fullName evidence="2">Alpha/Beta hydrolase protein</fullName>
    </submittedName>
</protein>
<dbReference type="Gene3D" id="3.40.50.1820">
    <property type="entry name" value="alpha/beta hydrolase"/>
    <property type="match status" value="1"/>
</dbReference>
<proteinExistence type="predicted"/>
<sequence length="338" mass="36590">MAAKYRCSFNMSLQTVRLKGRRGMLELLHSLPSDEPNDKPPLLFIHGSFCSAHDFQNFLPYLADHGYPAYALSIRGHGASSAQCWLSKMLFTNIHSWVDDIQAALAHIAAAHPKAPPTVLSGHSLGGGVVQHLLSSGVLKRGSPGERVDISGLILLGAAPLYGGGKMIMANWQKVEAPGGYPRFYSARGLLHTPRQVRASFFSKEAKEQTILDWMKTCKTPKESARAGLSIFRPVGDAKKVMDALTGLETSERTRKVLCIAGSKDRLVPASMVLDNAAAYKQAAVKAGISQETCIAVTIEGCAHHLMMDAYWEVCAEEILSWLEGATVSQAKQLSDGS</sequence>
<accession>A0A9P8URI5</accession>
<dbReference type="AlphaFoldDB" id="A0A9P8URI5"/>
<comment type="caution">
    <text evidence="2">The sequence shown here is derived from an EMBL/GenBank/DDBJ whole genome shotgun (WGS) entry which is preliminary data.</text>
</comment>
<evidence type="ECO:0000313" key="2">
    <source>
        <dbReference type="EMBL" id="KAH6656881.1"/>
    </source>
</evidence>
<keyword evidence="2" id="KW-0378">Hydrolase</keyword>
<dbReference type="Proteomes" id="UP000758603">
    <property type="component" value="Unassembled WGS sequence"/>
</dbReference>
<dbReference type="Pfam" id="PF12146">
    <property type="entry name" value="Hydrolase_4"/>
    <property type="match status" value="1"/>
</dbReference>
<dbReference type="InterPro" id="IPR022742">
    <property type="entry name" value="Hydrolase_4"/>
</dbReference>
<dbReference type="OrthoDB" id="8119704at2759"/>
<dbReference type="PANTHER" id="PTHR43798:SF5">
    <property type="entry name" value="MONOACYLGLYCEROL LIPASE ABHD6"/>
    <property type="match status" value="1"/>
</dbReference>
<dbReference type="PANTHER" id="PTHR43798">
    <property type="entry name" value="MONOACYLGLYCEROL LIPASE"/>
    <property type="match status" value="1"/>
</dbReference>